<accession>A0ABY9JUZ9</accession>
<sequence length="84" mass="9271">MEVKGIITKANSNFCANSSNVAELENVLNNTFERNQLIRVGTLDGSFTEGRFKYAKNSVIALRQPGKDTNTIIFLVLGWCYGPA</sequence>
<gene>
    <name evidence="1" type="ORF">LC087_03170</name>
</gene>
<keyword evidence="2" id="KW-1185">Reference proteome</keyword>
<dbReference type="RefSeq" id="WP_226539045.1">
    <property type="nucleotide sequence ID" value="NZ_CP129013.1"/>
</dbReference>
<evidence type="ECO:0000313" key="2">
    <source>
        <dbReference type="Proteomes" id="UP001197974"/>
    </source>
</evidence>
<organism evidence="1 2">
    <name type="scientific">Bacillus carboniphilus</name>
    <dbReference type="NCBI Taxonomy" id="86663"/>
    <lineage>
        <taxon>Bacteria</taxon>
        <taxon>Bacillati</taxon>
        <taxon>Bacillota</taxon>
        <taxon>Bacilli</taxon>
        <taxon>Bacillales</taxon>
        <taxon>Bacillaceae</taxon>
        <taxon>Bacillus</taxon>
    </lineage>
</organism>
<evidence type="ECO:0000313" key="1">
    <source>
        <dbReference type="EMBL" id="WLR43212.1"/>
    </source>
</evidence>
<proteinExistence type="predicted"/>
<dbReference type="Proteomes" id="UP001197974">
    <property type="component" value="Chromosome"/>
</dbReference>
<name>A0ABY9JUZ9_9BACI</name>
<reference evidence="1 2" key="1">
    <citation type="submission" date="2023-06" db="EMBL/GenBank/DDBJ databases">
        <title>Five Gram-positive bacteria isolated from mangrove sediments in Shenzhen, Guangdong, China.</title>
        <authorList>
            <person name="Yu S."/>
            <person name="Zheng W."/>
            <person name="Huang Y."/>
        </authorList>
    </citation>
    <scope>NUCLEOTIDE SEQUENCE [LARGE SCALE GENOMIC DNA]</scope>
    <source>
        <strain evidence="1 2">SaN35-3</strain>
    </source>
</reference>
<dbReference type="EMBL" id="CP129013">
    <property type="protein sequence ID" value="WLR43212.1"/>
    <property type="molecule type" value="Genomic_DNA"/>
</dbReference>
<protein>
    <submittedName>
        <fullName evidence="1">Uncharacterized protein</fullName>
    </submittedName>
</protein>